<dbReference type="InterPro" id="IPR018873">
    <property type="entry name" value="KilA-N_DNA-bd_domain"/>
</dbReference>
<proteinExistence type="predicted"/>
<evidence type="ECO:0000313" key="3">
    <source>
        <dbReference type="EMBL" id="ARE28423.1"/>
    </source>
</evidence>
<name>A0A1V0PGR6_LACLC</name>
<feature type="domain" description="ORF6C" evidence="2">
    <location>
        <begin position="124"/>
        <end position="232"/>
    </location>
</feature>
<protein>
    <submittedName>
        <fullName evidence="3">ORF6N domain-containing protein</fullName>
    </submittedName>
</protein>
<dbReference type="RefSeq" id="WP_032950008.1">
    <property type="nucleotide sequence ID" value="NZ_CP015899.2"/>
</dbReference>
<dbReference type="InterPro" id="IPR018878">
    <property type="entry name" value="ORF6C_dom"/>
</dbReference>
<evidence type="ECO:0000259" key="1">
    <source>
        <dbReference type="Pfam" id="PF10543"/>
    </source>
</evidence>
<gene>
    <name evidence="3" type="ORF">LLJM1_1048</name>
</gene>
<feature type="domain" description="KilA-N DNA-binding" evidence="1">
    <location>
        <begin position="5"/>
        <end position="90"/>
    </location>
</feature>
<accession>A0A1V0PGR6</accession>
<dbReference type="AlphaFoldDB" id="A0A1V0PGR6"/>
<dbReference type="Pfam" id="PF10552">
    <property type="entry name" value="ORF6C"/>
    <property type="match status" value="1"/>
</dbReference>
<reference evidence="3 4" key="1">
    <citation type="journal article" date="2017" name="BMC Genomics">
        <title>Comparative and functional genomics of the Lactococcus lactis taxon; insights into evolution and niche adaptation.</title>
        <authorList>
            <person name="Kelleher P."/>
            <person name="Bottacini F."/>
            <person name="Mahony J."/>
            <person name="Kilcawley K.N."/>
            <person name="van Sinderen D."/>
        </authorList>
    </citation>
    <scope>NUCLEOTIDE SEQUENCE [LARGE SCALE GENOMIC DNA]</scope>
    <source>
        <strain evidence="3 4">JM1</strain>
    </source>
</reference>
<evidence type="ECO:0000313" key="4">
    <source>
        <dbReference type="Proteomes" id="UP000191806"/>
    </source>
</evidence>
<sequence length="242" mass="27409">MNELQITELNGQRVLTTQQIAEGYGTDSASITKNFNNNKSRFKEGKHFFLLQGADLKEFKNNIQNLDVVGNRAPKLYLWTEKGALLHAKSLGTDEAWDMYDILVDTYFKVQEEKQAPLTLDQQIAAIATGYGSVKEELVEVKDRVSDLEENAPLSAGEYNYIGSRINQRVAEVARGYGKITREQRGKLFKDINQGVKVVTGVSTRTQLRAKHFDTVVDFTNNWEPSTATKMQLRQMSFDFEA</sequence>
<evidence type="ECO:0000259" key="2">
    <source>
        <dbReference type="Pfam" id="PF10552"/>
    </source>
</evidence>
<dbReference type="Proteomes" id="UP000191806">
    <property type="component" value="Chromosome"/>
</dbReference>
<dbReference type="Pfam" id="PF10543">
    <property type="entry name" value="ORF6N"/>
    <property type="match status" value="1"/>
</dbReference>
<dbReference type="EMBL" id="CP015899">
    <property type="protein sequence ID" value="ARE28423.1"/>
    <property type="molecule type" value="Genomic_DNA"/>
</dbReference>
<organism evidence="3 4">
    <name type="scientific">Lactococcus lactis subsp. cremoris</name>
    <name type="common">Streptococcus cremoris</name>
    <dbReference type="NCBI Taxonomy" id="1359"/>
    <lineage>
        <taxon>Bacteria</taxon>
        <taxon>Bacillati</taxon>
        <taxon>Bacillota</taxon>
        <taxon>Bacilli</taxon>
        <taxon>Lactobacillales</taxon>
        <taxon>Streptococcaceae</taxon>
        <taxon>Lactococcus</taxon>
    </lineage>
</organism>